<sequence length="70" mass="7851">MNWKETIANLFAVVALFFAFAMPGLDNPRGWPMPVALSGMLISSLVAGIFTLWAIRDGHQFRRLGEWEGK</sequence>
<organism evidence="2 3">
    <name type="scientific">Schaalia turicensis</name>
    <dbReference type="NCBI Taxonomy" id="131111"/>
    <lineage>
        <taxon>Bacteria</taxon>
        <taxon>Bacillati</taxon>
        <taxon>Actinomycetota</taxon>
        <taxon>Actinomycetes</taxon>
        <taxon>Actinomycetales</taxon>
        <taxon>Actinomycetaceae</taxon>
        <taxon>Schaalia</taxon>
    </lineage>
</organism>
<dbReference type="AlphaFoldDB" id="A0A2I1I786"/>
<keyword evidence="1" id="KW-1133">Transmembrane helix</keyword>
<name>A0A2I1I786_9ACTO</name>
<dbReference type="Proteomes" id="UP000234545">
    <property type="component" value="Unassembled WGS sequence"/>
</dbReference>
<dbReference type="RefSeq" id="WP_101627450.1">
    <property type="nucleotide sequence ID" value="NZ_PKKJ01000001.1"/>
</dbReference>
<feature type="transmembrane region" description="Helical" evidence="1">
    <location>
        <begin position="31"/>
        <end position="55"/>
    </location>
</feature>
<reference evidence="2 3" key="1">
    <citation type="submission" date="2017-12" db="EMBL/GenBank/DDBJ databases">
        <title>Phylogenetic diversity of female urinary microbiome.</title>
        <authorList>
            <person name="Thomas-White K."/>
            <person name="Wolfe A.J."/>
        </authorList>
    </citation>
    <scope>NUCLEOTIDE SEQUENCE [LARGE SCALE GENOMIC DNA]</scope>
    <source>
        <strain evidence="2 3">UMB0250</strain>
    </source>
</reference>
<evidence type="ECO:0000313" key="3">
    <source>
        <dbReference type="Proteomes" id="UP000234545"/>
    </source>
</evidence>
<evidence type="ECO:0000313" key="2">
    <source>
        <dbReference type="EMBL" id="PKY66953.1"/>
    </source>
</evidence>
<comment type="caution">
    <text evidence="2">The sequence shown here is derived from an EMBL/GenBank/DDBJ whole genome shotgun (WGS) entry which is preliminary data.</text>
</comment>
<keyword evidence="1" id="KW-0812">Transmembrane</keyword>
<evidence type="ECO:0000256" key="1">
    <source>
        <dbReference type="SAM" id="Phobius"/>
    </source>
</evidence>
<protein>
    <submittedName>
        <fullName evidence="2">Uncharacterized protein</fullName>
    </submittedName>
</protein>
<keyword evidence="1" id="KW-0472">Membrane</keyword>
<accession>A0A2I1I786</accession>
<proteinExistence type="predicted"/>
<feature type="transmembrane region" description="Helical" evidence="1">
    <location>
        <begin position="7"/>
        <end position="25"/>
    </location>
</feature>
<gene>
    <name evidence="2" type="ORF">CYJ25_01560</name>
</gene>
<dbReference type="EMBL" id="PKKJ01000001">
    <property type="protein sequence ID" value="PKY66953.1"/>
    <property type="molecule type" value="Genomic_DNA"/>
</dbReference>